<dbReference type="EMBL" id="VWPK01000012">
    <property type="protein sequence ID" value="KAA5612389.1"/>
    <property type="molecule type" value="Genomic_DNA"/>
</dbReference>
<evidence type="ECO:0000313" key="2">
    <source>
        <dbReference type="EMBL" id="KAA5612389.1"/>
    </source>
</evidence>
<feature type="domain" description="Methyltransferase type 11" evidence="1">
    <location>
        <begin position="58"/>
        <end position="130"/>
    </location>
</feature>
<name>A0A5M6IWP8_9PROT</name>
<keyword evidence="2" id="KW-0489">Methyltransferase</keyword>
<evidence type="ECO:0000259" key="1">
    <source>
        <dbReference type="Pfam" id="PF08241"/>
    </source>
</evidence>
<reference evidence="2 3" key="1">
    <citation type="submission" date="2019-09" db="EMBL/GenBank/DDBJ databases">
        <title>Genome sequence of Rhodovastum atsumiense, a diverse member of the Acetobacteraceae family of non-sulfur purple photosynthetic bacteria.</title>
        <authorList>
            <person name="Meyer T."/>
            <person name="Kyndt J."/>
        </authorList>
    </citation>
    <scope>NUCLEOTIDE SEQUENCE [LARGE SCALE GENOMIC DNA]</scope>
    <source>
        <strain evidence="2 3">DSM 21279</strain>
    </source>
</reference>
<dbReference type="Pfam" id="PF08241">
    <property type="entry name" value="Methyltransf_11"/>
    <property type="match status" value="1"/>
</dbReference>
<protein>
    <submittedName>
        <fullName evidence="2">Class I SAM-dependent methyltransferase</fullName>
    </submittedName>
</protein>
<keyword evidence="2" id="KW-0808">Transferase</keyword>
<dbReference type="AlphaFoldDB" id="A0A5M6IWP8"/>
<dbReference type="GO" id="GO:0008757">
    <property type="term" value="F:S-adenosylmethionine-dependent methyltransferase activity"/>
    <property type="evidence" value="ECO:0007669"/>
    <property type="project" value="InterPro"/>
</dbReference>
<comment type="caution">
    <text evidence="2">The sequence shown here is derived from an EMBL/GenBank/DDBJ whole genome shotgun (WGS) entry which is preliminary data.</text>
</comment>
<organism evidence="2 3">
    <name type="scientific">Rhodovastum atsumiense</name>
    <dbReference type="NCBI Taxonomy" id="504468"/>
    <lineage>
        <taxon>Bacteria</taxon>
        <taxon>Pseudomonadati</taxon>
        <taxon>Pseudomonadota</taxon>
        <taxon>Alphaproteobacteria</taxon>
        <taxon>Acetobacterales</taxon>
        <taxon>Acetobacteraceae</taxon>
        <taxon>Rhodovastum</taxon>
    </lineage>
</organism>
<gene>
    <name evidence="2" type="ORF">F1189_09430</name>
</gene>
<dbReference type="RefSeq" id="WP_150040488.1">
    <property type="nucleotide sequence ID" value="NZ_OW485601.1"/>
</dbReference>
<keyword evidence="3" id="KW-1185">Reference proteome</keyword>
<dbReference type="OrthoDB" id="9800231at2"/>
<accession>A0A5M6IWP8</accession>
<dbReference type="InterPro" id="IPR013216">
    <property type="entry name" value="Methyltransf_11"/>
</dbReference>
<dbReference type="Gene3D" id="3.40.50.150">
    <property type="entry name" value="Vaccinia Virus protein VP39"/>
    <property type="match status" value="1"/>
</dbReference>
<sequence length="261" mass="28813">MGTDCCATADFYATPRGAMVARLLRERIGVIWPSLRGQSVLGLGYAAPYLRLWREEVQRCVAVMPAQLGTARWPLSGPNLSCSVEEACLPFPDLCFDRILLVHGLEVAEHARRLLREVWRVLKDDGRLLVVAPNRRGMWAYVETTPFGHGQPYSAGQIGRLLAASMFRVERRDAALFMPPLRLRPVLRSARLWESGARLMLPLGMAGLTISEAVKDVYAAMPVAAATPPRRMVIAEAAWRPAARVSAAEERTSDPHGSTGR</sequence>
<dbReference type="InterPro" id="IPR029063">
    <property type="entry name" value="SAM-dependent_MTases_sf"/>
</dbReference>
<evidence type="ECO:0000313" key="3">
    <source>
        <dbReference type="Proteomes" id="UP000325255"/>
    </source>
</evidence>
<dbReference type="GO" id="GO:0032259">
    <property type="term" value="P:methylation"/>
    <property type="evidence" value="ECO:0007669"/>
    <property type="project" value="UniProtKB-KW"/>
</dbReference>
<proteinExistence type="predicted"/>
<dbReference type="SUPFAM" id="SSF53335">
    <property type="entry name" value="S-adenosyl-L-methionine-dependent methyltransferases"/>
    <property type="match status" value="1"/>
</dbReference>
<dbReference type="Proteomes" id="UP000325255">
    <property type="component" value="Unassembled WGS sequence"/>
</dbReference>